<protein>
    <recommendedName>
        <fullName evidence="1">ABC transporter domain-containing protein</fullName>
    </recommendedName>
</protein>
<sequence length="118" mass="13205">MGQQFAKGIDLSGGEWQKLAIARAFMAESQLLILDEPTAALDPCSEYEVYQPFIELAKGRTVFLITHRLAAVQLADQVLVMRNGRVVAFGTHADLMVTCPYYAELYRMQADGYQQTDN</sequence>
<dbReference type="STRING" id="1423735.FC15_GL000639"/>
<dbReference type="Pfam" id="PF00005">
    <property type="entry name" value="ABC_tran"/>
    <property type="match status" value="1"/>
</dbReference>
<comment type="caution">
    <text evidence="2">The sequence shown here is derived from an EMBL/GenBank/DDBJ whole genome shotgun (WGS) entry which is preliminary data.</text>
</comment>
<evidence type="ECO:0000259" key="1">
    <source>
        <dbReference type="Pfam" id="PF00005"/>
    </source>
</evidence>
<dbReference type="PANTHER" id="PTHR43394:SF1">
    <property type="entry name" value="ATP-BINDING CASSETTE SUB-FAMILY B MEMBER 10, MITOCHONDRIAL"/>
    <property type="match status" value="1"/>
</dbReference>
<dbReference type="EMBL" id="AZFX01000089">
    <property type="protein sequence ID" value="KRM08344.1"/>
    <property type="molecule type" value="Genomic_DNA"/>
</dbReference>
<evidence type="ECO:0000313" key="3">
    <source>
        <dbReference type="Proteomes" id="UP000051315"/>
    </source>
</evidence>
<proteinExistence type="predicted"/>
<dbReference type="GO" id="GO:0015421">
    <property type="term" value="F:ABC-type oligopeptide transporter activity"/>
    <property type="evidence" value="ECO:0007669"/>
    <property type="project" value="TreeGrafter"/>
</dbReference>
<reference evidence="2 3" key="1">
    <citation type="journal article" date="2015" name="Genome Announc.">
        <title>Expanding the biotechnology potential of lactobacilli through comparative genomics of 213 strains and associated genera.</title>
        <authorList>
            <person name="Sun Z."/>
            <person name="Harris H.M."/>
            <person name="McCann A."/>
            <person name="Guo C."/>
            <person name="Argimon S."/>
            <person name="Zhang W."/>
            <person name="Yang X."/>
            <person name="Jeffery I.B."/>
            <person name="Cooney J.C."/>
            <person name="Kagawa T.F."/>
            <person name="Liu W."/>
            <person name="Song Y."/>
            <person name="Salvetti E."/>
            <person name="Wrobel A."/>
            <person name="Rasinkangas P."/>
            <person name="Parkhill J."/>
            <person name="Rea M.C."/>
            <person name="O'Sullivan O."/>
            <person name="Ritari J."/>
            <person name="Douillard F.P."/>
            <person name="Paul Ross R."/>
            <person name="Yang R."/>
            <person name="Briner A.E."/>
            <person name="Felis G.E."/>
            <person name="de Vos W.M."/>
            <person name="Barrangou R."/>
            <person name="Klaenhammer T.R."/>
            <person name="Caufield P.W."/>
            <person name="Cui Y."/>
            <person name="Zhang H."/>
            <person name="O'Toole P.W."/>
        </authorList>
    </citation>
    <scope>NUCLEOTIDE SEQUENCE [LARGE SCALE GENOMIC DNA]</scope>
    <source>
        <strain evidence="2 3">DSM 17758</strain>
    </source>
</reference>
<dbReference type="Proteomes" id="UP000051315">
    <property type="component" value="Unassembled WGS sequence"/>
</dbReference>
<dbReference type="SUPFAM" id="SSF52540">
    <property type="entry name" value="P-loop containing nucleoside triphosphate hydrolases"/>
    <property type="match status" value="1"/>
</dbReference>
<dbReference type="RefSeq" id="WP_057825549.1">
    <property type="nucleotide sequence ID" value="NZ_AZFX01000089.1"/>
</dbReference>
<dbReference type="InterPro" id="IPR039421">
    <property type="entry name" value="Type_1_exporter"/>
</dbReference>
<dbReference type="PANTHER" id="PTHR43394">
    <property type="entry name" value="ATP-DEPENDENT PERMEASE MDL1, MITOCHONDRIAL"/>
    <property type="match status" value="1"/>
</dbReference>
<dbReference type="Gene3D" id="3.40.50.300">
    <property type="entry name" value="P-loop containing nucleotide triphosphate hydrolases"/>
    <property type="match status" value="1"/>
</dbReference>
<name>A0A0R1VRF6_9LACO</name>
<accession>A0A0R1VRF6</accession>
<dbReference type="AlphaFoldDB" id="A0A0R1VRF6"/>
<keyword evidence="3" id="KW-1185">Reference proteome</keyword>
<dbReference type="PATRIC" id="fig|1423735.3.peg.671"/>
<evidence type="ECO:0000313" key="2">
    <source>
        <dbReference type="EMBL" id="KRM08344.1"/>
    </source>
</evidence>
<dbReference type="GO" id="GO:0005524">
    <property type="term" value="F:ATP binding"/>
    <property type="evidence" value="ECO:0007669"/>
    <property type="project" value="InterPro"/>
</dbReference>
<dbReference type="GO" id="GO:0016887">
    <property type="term" value="F:ATP hydrolysis activity"/>
    <property type="evidence" value="ECO:0007669"/>
    <property type="project" value="InterPro"/>
</dbReference>
<organism evidence="2 3">
    <name type="scientific">Lapidilactobacillus concavus DSM 17758</name>
    <dbReference type="NCBI Taxonomy" id="1423735"/>
    <lineage>
        <taxon>Bacteria</taxon>
        <taxon>Bacillati</taxon>
        <taxon>Bacillota</taxon>
        <taxon>Bacilli</taxon>
        <taxon>Lactobacillales</taxon>
        <taxon>Lactobacillaceae</taxon>
        <taxon>Lapidilactobacillus</taxon>
    </lineage>
</organism>
<dbReference type="InterPro" id="IPR003439">
    <property type="entry name" value="ABC_transporter-like_ATP-bd"/>
</dbReference>
<gene>
    <name evidence="2" type="ORF">FC15_GL000639</name>
</gene>
<dbReference type="InterPro" id="IPR027417">
    <property type="entry name" value="P-loop_NTPase"/>
</dbReference>
<feature type="domain" description="ABC transporter" evidence="1">
    <location>
        <begin position="8"/>
        <end position="39"/>
    </location>
</feature>